<dbReference type="SUPFAM" id="SSF55920">
    <property type="entry name" value="Creatinase/aminopeptidase"/>
    <property type="match status" value="1"/>
</dbReference>
<name>A0A1A0H5J6_9ASCO</name>
<comment type="cofactor">
    <cofactor evidence="1">
        <name>Mn(2+)</name>
        <dbReference type="ChEBI" id="CHEBI:29035"/>
    </cofactor>
</comment>
<dbReference type="PROSITE" id="PS00491">
    <property type="entry name" value="PROLINE_PEPTIDASE"/>
    <property type="match status" value="1"/>
</dbReference>
<evidence type="ECO:0000256" key="3">
    <source>
        <dbReference type="ARBA" id="ARBA00022723"/>
    </source>
</evidence>
<dbReference type="Pfam" id="PF05195">
    <property type="entry name" value="AMP_N"/>
    <property type="match status" value="1"/>
</dbReference>
<dbReference type="OrthoDB" id="4215474at2759"/>
<evidence type="ECO:0000259" key="7">
    <source>
        <dbReference type="SMART" id="SM01011"/>
    </source>
</evidence>
<dbReference type="GO" id="GO:0006508">
    <property type="term" value="P:proteolysis"/>
    <property type="evidence" value="ECO:0007669"/>
    <property type="project" value="TreeGrafter"/>
</dbReference>
<evidence type="ECO:0000256" key="2">
    <source>
        <dbReference type="ARBA" id="ARBA00008766"/>
    </source>
</evidence>
<dbReference type="Proteomes" id="UP000092555">
    <property type="component" value="Unassembled WGS sequence"/>
</dbReference>
<evidence type="ECO:0000256" key="4">
    <source>
        <dbReference type="ARBA" id="ARBA00022801"/>
    </source>
</evidence>
<dbReference type="GO" id="GO:0070006">
    <property type="term" value="F:metalloaminopeptidase activity"/>
    <property type="evidence" value="ECO:0007669"/>
    <property type="project" value="InterPro"/>
</dbReference>
<keyword evidence="5" id="KW-0464">Manganese</keyword>
<dbReference type="InterPro" id="IPR001131">
    <property type="entry name" value="Peptidase_M24B_aminopep-P_CS"/>
</dbReference>
<dbReference type="STRING" id="869754.A0A1A0H5J6"/>
<gene>
    <name evidence="8" type="ORF">METBIDRAFT_33382</name>
</gene>
<sequence length="514" mass="57051">MYRIRWPLLRRYKSNLATRPPLAVPYKTGQPMHETRRHLIPQPGQLTPGISALEYYNRRLVLAQELPAKSAAILVGNQVQHSSGSVFYEFQQDNDLFYLTGWLSPDSVVVLEKVSDKGTDEDVVLHMFVPPKNAAADLWEGDKNGLEGAYDYFNADEVQDVNKVESSLRDIIKRNEFIYYDNKGKGSAGGLSAKFSLFFNLGSSPRHSSIKTLLDSSNKVVRPLQPILAQHRLVKSEAEVRVMHKAGQISGRAINTAIAKVGSDSAFSTEKTLAKYLEYAFVRGGCDLQAYIPVVASGENALTLHYTRNDDLLYRDETVFVDAGGKLGGYCADISRAWPNSPSGFSDPQKDIYNVVLSANKACIDQCHEDNGQSLQSLHELAVTTMVQGLRDLPGMASVTRTDVSRDLFPHYIGHHLGLDLHDVPSVSRMTRLVKGNVVTIEPGLYIPQNDKWPKHYQGIGVRVEDDIAVGKSSSDTRNLTSVCVKEVDDIEALIRRGEVTTPHAYDEAVDLEF</sequence>
<dbReference type="Pfam" id="PF00557">
    <property type="entry name" value="Peptidase_M24"/>
    <property type="match status" value="1"/>
</dbReference>
<dbReference type="Gene3D" id="3.90.230.10">
    <property type="entry name" value="Creatinase/methionine aminopeptidase superfamily"/>
    <property type="match status" value="1"/>
</dbReference>
<evidence type="ECO:0000256" key="6">
    <source>
        <dbReference type="RuleBase" id="RU000590"/>
    </source>
</evidence>
<dbReference type="AlphaFoldDB" id="A0A1A0H5J6"/>
<dbReference type="EMBL" id="LXTC01000007">
    <property type="protein sequence ID" value="OBA19172.1"/>
    <property type="molecule type" value="Genomic_DNA"/>
</dbReference>
<dbReference type="GeneID" id="30029254"/>
<evidence type="ECO:0000256" key="5">
    <source>
        <dbReference type="ARBA" id="ARBA00023211"/>
    </source>
</evidence>
<evidence type="ECO:0000256" key="1">
    <source>
        <dbReference type="ARBA" id="ARBA00001936"/>
    </source>
</evidence>
<dbReference type="InterPro" id="IPR000994">
    <property type="entry name" value="Pept_M24"/>
</dbReference>
<dbReference type="GO" id="GO:0005739">
    <property type="term" value="C:mitochondrion"/>
    <property type="evidence" value="ECO:0007669"/>
    <property type="project" value="TreeGrafter"/>
</dbReference>
<dbReference type="InterPro" id="IPR007865">
    <property type="entry name" value="Aminopep_P_N"/>
</dbReference>
<keyword evidence="9" id="KW-1185">Reference proteome</keyword>
<dbReference type="InterPro" id="IPR036005">
    <property type="entry name" value="Creatinase/aminopeptidase-like"/>
</dbReference>
<comment type="similarity">
    <text evidence="2 6">Belongs to the peptidase M24B family.</text>
</comment>
<keyword evidence="4" id="KW-0378">Hydrolase</keyword>
<evidence type="ECO:0000313" key="8">
    <source>
        <dbReference type="EMBL" id="OBA19172.1"/>
    </source>
</evidence>
<comment type="caution">
    <text evidence="8">The sequence shown here is derived from an EMBL/GenBank/DDBJ whole genome shotgun (WGS) entry which is preliminary data.</text>
</comment>
<dbReference type="PANTHER" id="PTHR43226:SF4">
    <property type="entry name" value="XAA-PRO AMINOPEPTIDASE 3"/>
    <property type="match status" value="1"/>
</dbReference>
<dbReference type="Gene3D" id="3.40.350.10">
    <property type="entry name" value="Creatinase/prolidase N-terminal domain"/>
    <property type="match status" value="1"/>
</dbReference>
<accession>A0A1A0H5J6</accession>
<dbReference type="SMART" id="SM01011">
    <property type="entry name" value="AMP_N"/>
    <property type="match status" value="1"/>
</dbReference>
<dbReference type="InterPro" id="IPR029149">
    <property type="entry name" value="Creatin/AminoP/Spt16_N"/>
</dbReference>
<evidence type="ECO:0000313" key="9">
    <source>
        <dbReference type="Proteomes" id="UP000092555"/>
    </source>
</evidence>
<dbReference type="SUPFAM" id="SSF53092">
    <property type="entry name" value="Creatinase/prolidase N-terminal domain"/>
    <property type="match status" value="1"/>
</dbReference>
<proteinExistence type="inferred from homology"/>
<protein>
    <recommendedName>
        <fullName evidence="7">Aminopeptidase P N-terminal domain-containing protein</fullName>
    </recommendedName>
</protein>
<organism evidence="8 9">
    <name type="scientific">Metschnikowia bicuspidata var. bicuspidata NRRL YB-4993</name>
    <dbReference type="NCBI Taxonomy" id="869754"/>
    <lineage>
        <taxon>Eukaryota</taxon>
        <taxon>Fungi</taxon>
        <taxon>Dikarya</taxon>
        <taxon>Ascomycota</taxon>
        <taxon>Saccharomycotina</taxon>
        <taxon>Pichiomycetes</taxon>
        <taxon>Metschnikowiaceae</taxon>
        <taxon>Metschnikowia</taxon>
    </lineage>
</organism>
<reference evidence="8 9" key="1">
    <citation type="submission" date="2016-05" db="EMBL/GenBank/DDBJ databases">
        <title>Comparative genomics of biotechnologically important yeasts.</title>
        <authorList>
            <consortium name="DOE Joint Genome Institute"/>
            <person name="Riley R."/>
            <person name="Haridas S."/>
            <person name="Wolfe K.H."/>
            <person name="Lopes M.R."/>
            <person name="Hittinger C.T."/>
            <person name="Goker M."/>
            <person name="Salamov A."/>
            <person name="Wisecaver J."/>
            <person name="Long T.M."/>
            <person name="Aerts A.L."/>
            <person name="Barry K."/>
            <person name="Choi C."/>
            <person name="Clum A."/>
            <person name="Coughlan A.Y."/>
            <person name="Deshpande S."/>
            <person name="Douglass A.P."/>
            <person name="Hanson S.J."/>
            <person name="Klenk H.-P."/>
            <person name="LaButti K."/>
            <person name="Lapidus A."/>
            <person name="Lindquist E."/>
            <person name="Lipzen A."/>
            <person name="Meier-kolthoff J.P."/>
            <person name="Ohm R.A."/>
            <person name="Otillar R.P."/>
            <person name="Pangilinan J."/>
            <person name="Peng Y."/>
            <person name="Rokas A."/>
            <person name="Rosa C.A."/>
            <person name="Scheuner C."/>
            <person name="Sibirny A.A."/>
            <person name="Slot J.C."/>
            <person name="Stielow J.B."/>
            <person name="Sun H."/>
            <person name="Kurtzman C.P."/>
            <person name="Blackwell M."/>
            <person name="Grigoriev I.V."/>
            <person name="Jeffries T.W."/>
        </authorList>
    </citation>
    <scope>NUCLEOTIDE SEQUENCE [LARGE SCALE GENOMIC DNA]</scope>
    <source>
        <strain evidence="8 9">NRRL YB-4993</strain>
    </source>
</reference>
<dbReference type="RefSeq" id="XP_018709704.1">
    <property type="nucleotide sequence ID" value="XM_018856278.1"/>
</dbReference>
<feature type="domain" description="Aminopeptidase P N-terminal" evidence="7">
    <location>
        <begin position="50"/>
        <end position="188"/>
    </location>
</feature>
<dbReference type="InterPro" id="IPR052433">
    <property type="entry name" value="X-Pro_dipept-like"/>
</dbReference>
<keyword evidence="3 6" id="KW-0479">Metal-binding</keyword>
<dbReference type="GO" id="GO:0030145">
    <property type="term" value="F:manganese ion binding"/>
    <property type="evidence" value="ECO:0007669"/>
    <property type="project" value="InterPro"/>
</dbReference>
<dbReference type="PANTHER" id="PTHR43226">
    <property type="entry name" value="XAA-PRO AMINOPEPTIDASE 3"/>
    <property type="match status" value="1"/>
</dbReference>